<evidence type="ECO:0000313" key="8">
    <source>
        <dbReference type="Proteomes" id="UP000533017"/>
    </source>
</evidence>
<evidence type="ECO:0000256" key="3">
    <source>
        <dbReference type="ARBA" id="ARBA00023163"/>
    </source>
</evidence>
<keyword evidence="1" id="KW-0805">Transcription regulation</keyword>
<dbReference type="InterPro" id="IPR039422">
    <property type="entry name" value="MarR/SlyA-like"/>
</dbReference>
<dbReference type="RefSeq" id="WP_237768800.1">
    <property type="nucleotide sequence ID" value="NZ_FOOI01000007.1"/>
</dbReference>
<evidence type="ECO:0000313" key="7">
    <source>
        <dbReference type="Proteomes" id="UP000199052"/>
    </source>
</evidence>
<evidence type="ECO:0000256" key="1">
    <source>
        <dbReference type="ARBA" id="ARBA00023015"/>
    </source>
</evidence>
<dbReference type="Gene3D" id="1.10.10.10">
    <property type="entry name" value="Winged helix-like DNA-binding domain superfamily/Winged helix DNA-binding domain"/>
    <property type="match status" value="1"/>
</dbReference>
<name>A0A1I2TB35_9ACTN</name>
<evidence type="ECO:0000313" key="6">
    <source>
        <dbReference type="EMBL" id="SFG62082.1"/>
    </source>
</evidence>
<dbReference type="GO" id="GO:0006950">
    <property type="term" value="P:response to stress"/>
    <property type="evidence" value="ECO:0007669"/>
    <property type="project" value="TreeGrafter"/>
</dbReference>
<dbReference type="InterPro" id="IPR000835">
    <property type="entry name" value="HTH_MarR-typ"/>
</dbReference>
<dbReference type="PROSITE" id="PS50995">
    <property type="entry name" value="HTH_MARR_2"/>
    <property type="match status" value="1"/>
</dbReference>
<feature type="domain" description="HTH marR-type" evidence="4">
    <location>
        <begin position="20"/>
        <end position="150"/>
    </location>
</feature>
<dbReference type="GO" id="GO:0003700">
    <property type="term" value="F:DNA-binding transcription factor activity"/>
    <property type="evidence" value="ECO:0007669"/>
    <property type="project" value="InterPro"/>
</dbReference>
<protein>
    <submittedName>
        <fullName evidence="5">DNA-binding MarR family transcriptional regulator</fullName>
    </submittedName>
    <submittedName>
        <fullName evidence="6">DNA-binding transcriptional regulator, MarR family</fullName>
    </submittedName>
</protein>
<accession>A0A1I2TB35</accession>
<dbReference type="EMBL" id="FOOI01000007">
    <property type="protein sequence ID" value="SFG62082.1"/>
    <property type="molecule type" value="Genomic_DNA"/>
</dbReference>
<dbReference type="Proteomes" id="UP000533017">
    <property type="component" value="Unassembled WGS sequence"/>
</dbReference>
<keyword evidence="8" id="KW-1185">Reference proteome</keyword>
<dbReference type="SUPFAM" id="SSF46785">
    <property type="entry name" value="Winged helix' DNA-binding domain"/>
    <property type="match status" value="1"/>
</dbReference>
<gene>
    <name evidence="5" type="ORF">FHR37_001855</name>
    <name evidence="6" type="ORF">SAMN05421678_107110</name>
</gene>
<dbReference type="STRING" id="504797.SAMN05421678_107110"/>
<sequence>MGSDDPVDPIDPGDPVEAVERELAVLLRRARSTSGTIARELHPDLGAAAYGILFNLQQTGGARMTDIAAFFGVGKPTISRQVGLLERLGFVERVEDPDDRRAVTLRLTDEGSARLVEAQEARRARLRASLDSWPREDLGTLGRLLHRFNDQQV</sequence>
<proteinExistence type="predicted"/>
<organism evidence="6 7">
    <name type="scientific">Actinopolymorpha cephalotaxi</name>
    <dbReference type="NCBI Taxonomy" id="504797"/>
    <lineage>
        <taxon>Bacteria</taxon>
        <taxon>Bacillati</taxon>
        <taxon>Actinomycetota</taxon>
        <taxon>Actinomycetes</taxon>
        <taxon>Propionibacteriales</taxon>
        <taxon>Actinopolymorphaceae</taxon>
        <taxon>Actinopolymorpha</taxon>
    </lineage>
</organism>
<evidence type="ECO:0000313" key="5">
    <source>
        <dbReference type="EMBL" id="NYH83004.1"/>
    </source>
</evidence>
<dbReference type="InterPro" id="IPR036390">
    <property type="entry name" value="WH_DNA-bd_sf"/>
</dbReference>
<dbReference type="PROSITE" id="PS01117">
    <property type="entry name" value="HTH_MARR_1"/>
    <property type="match status" value="1"/>
</dbReference>
<reference evidence="6 7" key="1">
    <citation type="submission" date="2016-10" db="EMBL/GenBank/DDBJ databases">
        <authorList>
            <person name="de Groot N.N."/>
        </authorList>
    </citation>
    <scope>NUCLEOTIDE SEQUENCE [LARGE SCALE GENOMIC DNA]</scope>
    <source>
        <strain evidence="6 7">CPCC 202808</strain>
    </source>
</reference>
<dbReference type="GO" id="GO:0003677">
    <property type="term" value="F:DNA binding"/>
    <property type="evidence" value="ECO:0007669"/>
    <property type="project" value="UniProtKB-KW"/>
</dbReference>
<dbReference type="PANTHER" id="PTHR33164:SF57">
    <property type="entry name" value="MARR-FAMILY TRANSCRIPTIONAL REGULATOR"/>
    <property type="match status" value="1"/>
</dbReference>
<dbReference type="InterPro" id="IPR023187">
    <property type="entry name" value="Tscrpt_reg_MarR-type_CS"/>
</dbReference>
<dbReference type="SMART" id="SM00347">
    <property type="entry name" value="HTH_MARR"/>
    <property type="match status" value="1"/>
</dbReference>
<dbReference type="AlphaFoldDB" id="A0A1I2TB35"/>
<keyword evidence="2 6" id="KW-0238">DNA-binding</keyword>
<dbReference type="Pfam" id="PF12802">
    <property type="entry name" value="MarR_2"/>
    <property type="match status" value="1"/>
</dbReference>
<dbReference type="EMBL" id="JACBZA010000001">
    <property type="protein sequence ID" value="NYH83004.1"/>
    <property type="molecule type" value="Genomic_DNA"/>
</dbReference>
<dbReference type="Proteomes" id="UP000199052">
    <property type="component" value="Unassembled WGS sequence"/>
</dbReference>
<evidence type="ECO:0000256" key="2">
    <source>
        <dbReference type="ARBA" id="ARBA00023125"/>
    </source>
</evidence>
<dbReference type="PRINTS" id="PR00598">
    <property type="entry name" value="HTHMARR"/>
</dbReference>
<keyword evidence="3" id="KW-0804">Transcription</keyword>
<evidence type="ECO:0000259" key="4">
    <source>
        <dbReference type="PROSITE" id="PS50995"/>
    </source>
</evidence>
<reference evidence="5 8" key="2">
    <citation type="submission" date="2020-07" db="EMBL/GenBank/DDBJ databases">
        <title>Sequencing the genomes of 1000 actinobacteria strains.</title>
        <authorList>
            <person name="Klenk H.-P."/>
        </authorList>
    </citation>
    <scope>NUCLEOTIDE SEQUENCE [LARGE SCALE GENOMIC DNA]</scope>
    <source>
        <strain evidence="5 8">DSM 45117</strain>
    </source>
</reference>
<dbReference type="InterPro" id="IPR036388">
    <property type="entry name" value="WH-like_DNA-bd_sf"/>
</dbReference>
<dbReference type="PANTHER" id="PTHR33164">
    <property type="entry name" value="TRANSCRIPTIONAL REGULATOR, MARR FAMILY"/>
    <property type="match status" value="1"/>
</dbReference>